<reference evidence="16" key="1">
    <citation type="submission" date="2020-12" db="UniProtKB">
        <authorList>
            <consortium name="WormBaseParasite"/>
        </authorList>
    </citation>
    <scope>IDENTIFICATION</scope>
    <source>
        <strain evidence="16">MHco3</strain>
    </source>
</reference>
<dbReference type="AlphaFoldDB" id="A0A7I4YHP9"/>
<evidence type="ECO:0000256" key="1">
    <source>
        <dbReference type="ARBA" id="ARBA00001947"/>
    </source>
</evidence>
<evidence type="ECO:0000256" key="2">
    <source>
        <dbReference type="ARBA" id="ARBA00003949"/>
    </source>
</evidence>
<protein>
    <recommendedName>
        <fullName evidence="4 13">Cytidine deaminase</fullName>
        <ecNumber evidence="4 13">3.5.4.5</ecNumber>
    </recommendedName>
    <alternativeName>
        <fullName evidence="8 13">Cytidine aminohydrolase</fullName>
    </alternativeName>
</protein>
<comment type="catalytic activity">
    <reaction evidence="13">
        <text>2'-deoxycytidine + H2O + H(+) = 2'-deoxyuridine + NH4(+)</text>
        <dbReference type="Rhea" id="RHEA:13433"/>
        <dbReference type="ChEBI" id="CHEBI:15377"/>
        <dbReference type="ChEBI" id="CHEBI:15378"/>
        <dbReference type="ChEBI" id="CHEBI:15698"/>
        <dbReference type="ChEBI" id="CHEBI:16450"/>
        <dbReference type="ChEBI" id="CHEBI:28938"/>
        <dbReference type="EC" id="3.5.4.5"/>
    </reaction>
</comment>
<comment type="similarity">
    <text evidence="3 13">Belongs to the cytidine and deoxycytidylate deaminase family.</text>
</comment>
<dbReference type="InterPro" id="IPR016193">
    <property type="entry name" value="Cytidine_deaminase-like"/>
</dbReference>
<dbReference type="OrthoDB" id="414540at2759"/>
<dbReference type="PANTHER" id="PTHR11644">
    <property type="entry name" value="CYTIDINE DEAMINASE"/>
    <property type="match status" value="1"/>
</dbReference>
<evidence type="ECO:0000256" key="12">
    <source>
        <dbReference type="PIRSR" id="PIRSR606262-3"/>
    </source>
</evidence>
<evidence type="ECO:0000313" key="15">
    <source>
        <dbReference type="Proteomes" id="UP000025227"/>
    </source>
</evidence>
<feature type="binding site" evidence="12">
    <location>
        <position position="88"/>
    </location>
    <ligand>
        <name>Zn(2+)</name>
        <dbReference type="ChEBI" id="CHEBI:29105"/>
        <note>catalytic</note>
    </ligand>
</feature>
<dbReference type="PROSITE" id="PS00903">
    <property type="entry name" value="CYT_DCMP_DEAMINASES_1"/>
    <property type="match status" value="1"/>
</dbReference>
<dbReference type="PROSITE" id="PS51747">
    <property type="entry name" value="CYT_DCMP_DEAMINASES_2"/>
    <property type="match status" value="1"/>
</dbReference>
<dbReference type="WBParaSite" id="HCON_00094970-00001">
    <property type="protein sequence ID" value="HCON_00094970-00001"/>
    <property type="gene ID" value="HCON_00094970"/>
</dbReference>
<evidence type="ECO:0000256" key="8">
    <source>
        <dbReference type="ARBA" id="ARBA00032005"/>
    </source>
</evidence>
<evidence type="ECO:0000256" key="5">
    <source>
        <dbReference type="ARBA" id="ARBA00022723"/>
    </source>
</evidence>
<dbReference type="InterPro" id="IPR050202">
    <property type="entry name" value="Cyt/Deoxycyt_deaminase"/>
</dbReference>
<dbReference type="EC" id="3.5.4.5" evidence="4 13"/>
<feature type="binding site" evidence="12">
    <location>
        <position position="91"/>
    </location>
    <ligand>
        <name>Zn(2+)</name>
        <dbReference type="ChEBI" id="CHEBI:29105"/>
        <note>catalytic</note>
    </ligand>
</feature>
<feature type="domain" description="CMP/dCMP-type deaminase" evidence="14">
    <location>
        <begin position="3"/>
        <end position="129"/>
    </location>
</feature>
<dbReference type="NCBIfam" id="TIGR01354">
    <property type="entry name" value="cyt_deam_tetra"/>
    <property type="match status" value="1"/>
</dbReference>
<dbReference type="Pfam" id="PF00383">
    <property type="entry name" value="dCMP_cyt_deam_1"/>
    <property type="match status" value="1"/>
</dbReference>
<dbReference type="GO" id="GO:0072527">
    <property type="term" value="P:pyrimidine-containing compound metabolic process"/>
    <property type="evidence" value="ECO:0007669"/>
    <property type="project" value="UniProtKB-ARBA"/>
</dbReference>
<dbReference type="GO" id="GO:0055086">
    <property type="term" value="P:nucleobase-containing small molecule metabolic process"/>
    <property type="evidence" value="ECO:0007669"/>
    <property type="project" value="UniProtKB-ARBA"/>
</dbReference>
<dbReference type="FunFam" id="3.40.140.10:FF:000008">
    <property type="entry name" value="Cytidine deaminase"/>
    <property type="match status" value="1"/>
</dbReference>
<dbReference type="OMA" id="RFITPCG"/>
<evidence type="ECO:0000259" key="14">
    <source>
        <dbReference type="PROSITE" id="PS51747"/>
    </source>
</evidence>
<dbReference type="InterPro" id="IPR016192">
    <property type="entry name" value="APOBEC/CMP_deaminase_Zn-bd"/>
</dbReference>
<dbReference type="InterPro" id="IPR006262">
    <property type="entry name" value="Cyt_deam_tetra"/>
</dbReference>
<dbReference type="NCBIfam" id="NF004064">
    <property type="entry name" value="PRK05578.1"/>
    <property type="match status" value="1"/>
</dbReference>
<evidence type="ECO:0000256" key="9">
    <source>
        <dbReference type="ARBA" id="ARBA00049558"/>
    </source>
</evidence>
<feature type="active site" description="Proton donor" evidence="10">
    <location>
        <position position="57"/>
    </location>
</feature>
<dbReference type="CDD" id="cd01283">
    <property type="entry name" value="cytidine_deaminase"/>
    <property type="match status" value="1"/>
</dbReference>
<dbReference type="GO" id="GO:0004126">
    <property type="term" value="F:cytidine deaminase activity"/>
    <property type="evidence" value="ECO:0007669"/>
    <property type="project" value="UniProtKB-UniRule"/>
</dbReference>
<evidence type="ECO:0000256" key="13">
    <source>
        <dbReference type="RuleBase" id="RU364006"/>
    </source>
</evidence>
<dbReference type="InterPro" id="IPR002125">
    <property type="entry name" value="CMP_dCMP_dom"/>
</dbReference>
<evidence type="ECO:0000256" key="4">
    <source>
        <dbReference type="ARBA" id="ARBA00012783"/>
    </source>
</evidence>
<evidence type="ECO:0000256" key="3">
    <source>
        <dbReference type="ARBA" id="ARBA00006576"/>
    </source>
</evidence>
<keyword evidence="5 12" id="KW-0479">Metal-binding</keyword>
<comment type="function">
    <text evidence="2 13">This enzyme scavenges exogenous and endogenous cytidine and 2'-deoxycytidine for UMP synthesis.</text>
</comment>
<evidence type="ECO:0000256" key="11">
    <source>
        <dbReference type="PIRSR" id="PIRSR606262-2"/>
    </source>
</evidence>
<feature type="binding site" evidence="12">
    <location>
        <position position="55"/>
    </location>
    <ligand>
        <name>Zn(2+)</name>
        <dbReference type="ChEBI" id="CHEBI:29105"/>
        <note>catalytic</note>
    </ligand>
</feature>
<dbReference type="GO" id="GO:0042802">
    <property type="term" value="F:identical protein binding"/>
    <property type="evidence" value="ECO:0007669"/>
    <property type="project" value="UniProtKB-ARBA"/>
</dbReference>
<keyword evidence="15" id="KW-1185">Reference proteome</keyword>
<feature type="binding site" evidence="11">
    <location>
        <begin position="44"/>
        <end position="50"/>
    </location>
    <ligand>
        <name>substrate</name>
    </ligand>
</feature>
<comment type="cofactor">
    <cofactor evidence="1 12 13">
        <name>Zn(2+)</name>
        <dbReference type="ChEBI" id="CHEBI:29105"/>
    </cofactor>
</comment>
<proteinExistence type="inferred from homology"/>
<dbReference type="GO" id="GO:0008270">
    <property type="term" value="F:zinc ion binding"/>
    <property type="evidence" value="ECO:0007669"/>
    <property type="project" value="UniProtKB-UniRule"/>
</dbReference>
<comment type="catalytic activity">
    <reaction evidence="9 13">
        <text>cytidine + H2O + H(+) = uridine + NH4(+)</text>
        <dbReference type="Rhea" id="RHEA:16069"/>
        <dbReference type="ChEBI" id="CHEBI:15377"/>
        <dbReference type="ChEBI" id="CHEBI:15378"/>
        <dbReference type="ChEBI" id="CHEBI:16704"/>
        <dbReference type="ChEBI" id="CHEBI:17562"/>
        <dbReference type="ChEBI" id="CHEBI:28938"/>
        <dbReference type="EC" id="3.5.4.5"/>
    </reaction>
</comment>
<organism evidence="15 16">
    <name type="scientific">Haemonchus contortus</name>
    <name type="common">Barber pole worm</name>
    <dbReference type="NCBI Taxonomy" id="6289"/>
    <lineage>
        <taxon>Eukaryota</taxon>
        <taxon>Metazoa</taxon>
        <taxon>Ecdysozoa</taxon>
        <taxon>Nematoda</taxon>
        <taxon>Chromadorea</taxon>
        <taxon>Rhabditida</taxon>
        <taxon>Rhabditina</taxon>
        <taxon>Rhabditomorpha</taxon>
        <taxon>Strongyloidea</taxon>
        <taxon>Trichostrongylidae</taxon>
        <taxon>Haemonchus</taxon>
    </lineage>
</organism>
<dbReference type="Gene3D" id="3.40.140.10">
    <property type="entry name" value="Cytidine Deaminase, domain 2"/>
    <property type="match status" value="1"/>
</dbReference>
<evidence type="ECO:0000256" key="7">
    <source>
        <dbReference type="ARBA" id="ARBA00022833"/>
    </source>
</evidence>
<dbReference type="GO" id="GO:0005829">
    <property type="term" value="C:cytosol"/>
    <property type="evidence" value="ECO:0007669"/>
    <property type="project" value="TreeGrafter"/>
</dbReference>
<evidence type="ECO:0000313" key="16">
    <source>
        <dbReference type="WBParaSite" id="HCON_00094970-00001"/>
    </source>
</evidence>
<accession>A0A7I4YHP9</accession>
<keyword evidence="6 13" id="KW-0378">Hydrolase</keyword>
<evidence type="ECO:0000256" key="10">
    <source>
        <dbReference type="PIRSR" id="PIRSR606262-1"/>
    </source>
</evidence>
<dbReference type="PANTHER" id="PTHR11644:SF11">
    <property type="entry name" value="CYTIDINE DEAMINASE"/>
    <property type="match status" value="1"/>
</dbReference>
<dbReference type="Proteomes" id="UP000025227">
    <property type="component" value="Unplaced"/>
</dbReference>
<name>A0A7I4YHP9_HAECO</name>
<sequence>MTVSDEQLLDAAKEVMKHAYCPYSNFPVGAALLTVDDSIIVGANCENASYGGTICAERNAITTALSKGFRKFRAIAIVLELDEPGSPCGMCRQFLIEFGNCRVLMGSSKNDKVLETPLVDLLPHAFTPAALDAHKEESREDDD</sequence>
<evidence type="ECO:0000256" key="6">
    <source>
        <dbReference type="ARBA" id="ARBA00022801"/>
    </source>
</evidence>
<dbReference type="SUPFAM" id="SSF53927">
    <property type="entry name" value="Cytidine deaminase-like"/>
    <property type="match status" value="1"/>
</dbReference>
<keyword evidence="7 12" id="KW-0862">Zinc</keyword>